<proteinExistence type="predicted"/>
<protein>
    <submittedName>
        <fullName evidence="2">Uncharacterized protein</fullName>
    </submittedName>
</protein>
<gene>
    <name evidence="2" type="ORF">FGIG_05958</name>
</gene>
<keyword evidence="3" id="KW-1185">Reference proteome</keyword>
<evidence type="ECO:0000313" key="3">
    <source>
        <dbReference type="Proteomes" id="UP000316759"/>
    </source>
</evidence>
<comment type="caution">
    <text evidence="2">The sequence shown here is derived from an EMBL/GenBank/DDBJ whole genome shotgun (WGS) entry which is preliminary data.</text>
</comment>
<organism evidence="2 3">
    <name type="scientific">Fasciola gigantica</name>
    <name type="common">Giant liver fluke</name>
    <dbReference type="NCBI Taxonomy" id="46835"/>
    <lineage>
        <taxon>Eukaryota</taxon>
        <taxon>Metazoa</taxon>
        <taxon>Spiralia</taxon>
        <taxon>Lophotrochozoa</taxon>
        <taxon>Platyhelminthes</taxon>
        <taxon>Trematoda</taxon>
        <taxon>Digenea</taxon>
        <taxon>Plagiorchiida</taxon>
        <taxon>Echinostomata</taxon>
        <taxon>Echinostomatoidea</taxon>
        <taxon>Fasciolidae</taxon>
        <taxon>Fasciola</taxon>
    </lineage>
</organism>
<accession>A0A504YZ45</accession>
<name>A0A504YZ45_FASGI</name>
<feature type="region of interest" description="Disordered" evidence="1">
    <location>
        <begin position="55"/>
        <end position="77"/>
    </location>
</feature>
<sequence>MDLLNELDVVWEALCDMDGNTRSVDAALGPYKLTAADLSPKLSLTTHSTARSFVSSSFSARPDPNYPSDATKSQSTNATLPVKPSLFHTLLSSSPAGDAGWSGLEGYQIRLDQASTKCVRPTNEPKKERQTVVLELACRVKIFALRKRIGTDASSVLNCSTSTGGD</sequence>
<dbReference type="Proteomes" id="UP000316759">
    <property type="component" value="Unassembled WGS sequence"/>
</dbReference>
<reference evidence="2 3" key="1">
    <citation type="submission" date="2019-04" db="EMBL/GenBank/DDBJ databases">
        <title>Annotation for the trematode Fasciola gigantica.</title>
        <authorList>
            <person name="Choi Y.-J."/>
        </authorList>
    </citation>
    <scope>NUCLEOTIDE SEQUENCE [LARGE SCALE GENOMIC DNA]</scope>
    <source>
        <strain evidence="2">Uganda_cow_1</strain>
    </source>
</reference>
<evidence type="ECO:0000256" key="1">
    <source>
        <dbReference type="SAM" id="MobiDB-lite"/>
    </source>
</evidence>
<dbReference type="EMBL" id="SUNJ01001004">
    <property type="protein sequence ID" value="TPP67152.1"/>
    <property type="molecule type" value="Genomic_DNA"/>
</dbReference>
<evidence type="ECO:0000313" key="2">
    <source>
        <dbReference type="EMBL" id="TPP67152.1"/>
    </source>
</evidence>
<dbReference type="AlphaFoldDB" id="A0A504YZ45"/>
<feature type="compositionally biased region" description="Polar residues" evidence="1">
    <location>
        <begin position="68"/>
        <end position="77"/>
    </location>
</feature>